<keyword evidence="5" id="KW-0631">Potassium channel</keyword>
<feature type="transmembrane region" description="Helical" evidence="13">
    <location>
        <begin position="345"/>
        <end position="365"/>
    </location>
</feature>
<dbReference type="VEuPathDB" id="FungiDB:SPPG_09209"/>
<accession>A0A0L0HFL3</accession>
<dbReference type="GO" id="GO:0015271">
    <property type="term" value="F:outward rectifier potassium channel activity"/>
    <property type="evidence" value="ECO:0007669"/>
    <property type="project" value="TreeGrafter"/>
</dbReference>
<evidence type="ECO:0000256" key="9">
    <source>
        <dbReference type="ARBA" id="ARBA00023136"/>
    </source>
</evidence>
<dbReference type="EMBL" id="KQ257456">
    <property type="protein sequence ID" value="KND00276.1"/>
    <property type="molecule type" value="Genomic_DNA"/>
</dbReference>
<keyword evidence="4 13" id="KW-0812">Transmembrane</keyword>
<dbReference type="PANTHER" id="PTHR10027">
    <property type="entry name" value="CALCIUM-ACTIVATED POTASSIUM CHANNEL ALPHA CHAIN"/>
    <property type="match status" value="1"/>
</dbReference>
<dbReference type="OMA" id="GMCSIEH"/>
<comment type="catalytic activity">
    <reaction evidence="11">
        <text>K(+)(in) = K(+)(out)</text>
        <dbReference type="Rhea" id="RHEA:29463"/>
        <dbReference type="ChEBI" id="CHEBI:29103"/>
    </reaction>
</comment>
<evidence type="ECO:0000256" key="11">
    <source>
        <dbReference type="ARBA" id="ARBA00034430"/>
    </source>
</evidence>
<evidence type="ECO:0000259" key="15">
    <source>
        <dbReference type="Pfam" id="PF07885"/>
    </source>
</evidence>
<feature type="transmembrane region" description="Helical" evidence="13">
    <location>
        <begin position="218"/>
        <end position="240"/>
    </location>
</feature>
<dbReference type="InParanoid" id="A0A0L0HFL3"/>
<evidence type="ECO:0000313" key="17">
    <source>
        <dbReference type="EMBL" id="KND00276.1"/>
    </source>
</evidence>
<feature type="domain" description="RCK N-terminal" evidence="16">
    <location>
        <begin position="418"/>
        <end position="534"/>
    </location>
</feature>
<evidence type="ECO:0000256" key="3">
    <source>
        <dbReference type="ARBA" id="ARBA00022538"/>
    </source>
</evidence>
<feature type="transmembrane region" description="Helical" evidence="13">
    <location>
        <begin position="377"/>
        <end position="395"/>
    </location>
</feature>
<dbReference type="Pfam" id="PF03493">
    <property type="entry name" value="BK_channel_a"/>
    <property type="match status" value="1"/>
</dbReference>
<evidence type="ECO:0000256" key="2">
    <source>
        <dbReference type="ARBA" id="ARBA00022448"/>
    </source>
</evidence>
<keyword evidence="6" id="KW-0630">Potassium</keyword>
<feature type="region of interest" description="Disordered" evidence="12">
    <location>
        <begin position="1"/>
        <end position="26"/>
    </location>
</feature>
<feature type="transmembrane region" description="Helical" evidence="13">
    <location>
        <begin position="249"/>
        <end position="269"/>
    </location>
</feature>
<dbReference type="Gene3D" id="1.10.287.70">
    <property type="match status" value="1"/>
</dbReference>
<comment type="subcellular location">
    <subcellularLocation>
        <location evidence="1">Membrane</location>
        <topology evidence="1">Multi-pass membrane protein</topology>
    </subcellularLocation>
</comment>
<protein>
    <recommendedName>
        <fullName evidence="19">Potassium channel domain-containing protein</fullName>
    </recommendedName>
</protein>
<keyword evidence="7 13" id="KW-1133">Transmembrane helix</keyword>
<dbReference type="GO" id="GO:0005886">
    <property type="term" value="C:plasma membrane"/>
    <property type="evidence" value="ECO:0007669"/>
    <property type="project" value="TreeGrafter"/>
</dbReference>
<dbReference type="InterPro" id="IPR047871">
    <property type="entry name" value="K_chnl_Slo-like"/>
</dbReference>
<reference evidence="17 18" key="1">
    <citation type="submission" date="2009-08" db="EMBL/GenBank/DDBJ databases">
        <title>The Genome Sequence of Spizellomyces punctatus strain DAOM BR117.</title>
        <authorList>
            <consortium name="The Broad Institute Genome Sequencing Platform"/>
            <person name="Russ C."/>
            <person name="Cuomo C."/>
            <person name="Shea T."/>
            <person name="Young S.K."/>
            <person name="Zeng Q."/>
            <person name="Koehrsen M."/>
            <person name="Haas B."/>
            <person name="Borodovsky M."/>
            <person name="Guigo R."/>
            <person name="Alvarado L."/>
            <person name="Berlin A."/>
            <person name="Bochicchio J."/>
            <person name="Borenstein D."/>
            <person name="Chapman S."/>
            <person name="Chen Z."/>
            <person name="Engels R."/>
            <person name="Freedman E."/>
            <person name="Gellesch M."/>
            <person name="Goldberg J."/>
            <person name="Griggs A."/>
            <person name="Gujja S."/>
            <person name="Heiman D."/>
            <person name="Hepburn T."/>
            <person name="Howarth C."/>
            <person name="Jen D."/>
            <person name="Larson L."/>
            <person name="Lewis B."/>
            <person name="Mehta T."/>
            <person name="Park D."/>
            <person name="Pearson M."/>
            <person name="Roberts A."/>
            <person name="Saif S."/>
            <person name="Shenoy N."/>
            <person name="Sisk P."/>
            <person name="Stolte C."/>
            <person name="Sykes S."/>
            <person name="Thomson T."/>
            <person name="Walk T."/>
            <person name="White J."/>
            <person name="Yandava C."/>
            <person name="Burger G."/>
            <person name="Gray M.W."/>
            <person name="Holland P.W.H."/>
            <person name="King N."/>
            <person name="Lang F.B.F."/>
            <person name="Roger A.J."/>
            <person name="Ruiz-Trillo I."/>
            <person name="Lander E."/>
            <person name="Nusbaum C."/>
        </authorList>
    </citation>
    <scope>NUCLEOTIDE SEQUENCE [LARGE SCALE GENOMIC DNA]</scope>
    <source>
        <strain evidence="17 18">DAOM BR117</strain>
    </source>
</reference>
<dbReference type="InterPro" id="IPR013099">
    <property type="entry name" value="K_chnl_dom"/>
</dbReference>
<dbReference type="Pfam" id="PF22614">
    <property type="entry name" value="Slo-like_RCK"/>
    <property type="match status" value="2"/>
</dbReference>
<evidence type="ECO:0000256" key="7">
    <source>
        <dbReference type="ARBA" id="ARBA00022989"/>
    </source>
</evidence>
<dbReference type="InterPro" id="IPR003929">
    <property type="entry name" value="K_chnl_BK_asu"/>
</dbReference>
<dbReference type="GO" id="GO:0005228">
    <property type="term" value="F:intracellular sodium-activated potassium channel activity"/>
    <property type="evidence" value="ECO:0007669"/>
    <property type="project" value="TreeGrafter"/>
</dbReference>
<evidence type="ECO:0000256" key="4">
    <source>
        <dbReference type="ARBA" id="ARBA00022692"/>
    </source>
</evidence>
<dbReference type="Pfam" id="PF07885">
    <property type="entry name" value="Ion_trans_2"/>
    <property type="match status" value="1"/>
</dbReference>
<feature type="transmembrane region" description="Helical" evidence="13">
    <location>
        <begin position="313"/>
        <end position="333"/>
    </location>
</feature>
<evidence type="ECO:0000256" key="13">
    <source>
        <dbReference type="SAM" id="Phobius"/>
    </source>
</evidence>
<feature type="domain" description="Calcium-activated potassium channel BK alpha subunit" evidence="14">
    <location>
        <begin position="552"/>
        <end position="637"/>
    </location>
</feature>
<keyword evidence="8" id="KW-0406">Ion transport</keyword>
<keyword evidence="3" id="KW-0633">Potassium transport</keyword>
<keyword evidence="10" id="KW-0407">Ion channel</keyword>
<dbReference type="PANTHER" id="PTHR10027:SF10">
    <property type="entry name" value="SLOWPOKE 2, ISOFORM D"/>
    <property type="match status" value="1"/>
</dbReference>
<dbReference type="AlphaFoldDB" id="A0A0L0HFL3"/>
<organism evidence="17 18">
    <name type="scientific">Spizellomyces punctatus (strain DAOM BR117)</name>
    <dbReference type="NCBI Taxonomy" id="645134"/>
    <lineage>
        <taxon>Eukaryota</taxon>
        <taxon>Fungi</taxon>
        <taxon>Fungi incertae sedis</taxon>
        <taxon>Chytridiomycota</taxon>
        <taxon>Chytridiomycota incertae sedis</taxon>
        <taxon>Chytridiomycetes</taxon>
        <taxon>Spizellomycetales</taxon>
        <taxon>Spizellomycetaceae</taxon>
        <taxon>Spizellomyces</taxon>
    </lineage>
</organism>
<dbReference type="Proteomes" id="UP000053201">
    <property type="component" value="Unassembled WGS sequence"/>
</dbReference>
<dbReference type="RefSeq" id="XP_016608315.1">
    <property type="nucleotide sequence ID" value="XM_016757366.1"/>
</dbReference>
<dbReference type="InterPro" id="IPR003148">
    <property type="entry name" value="RCK_N"/>
</dbReference>
<evidence type="ECO:0000256" key="10">
    <source>
        <dbReference type="ARBA" id="ARBA00023303"/>
    </source>
</evidence>
<evidence type="ECO:0000259" key="16">
    <source>
        <dbReference type="Pfam" id="PF22614"/>
    </source>
</evidence>
<evidence type="ECO:0000256" key="8">
    <source>
        <dbReference type="ARBA" id="ARBA00023065"/>
    </source>
</evidence>
<dbReference type="OrthoDB" id="297496at2759"/>
<keyword evidence="9 13" id="KW-0472">Membrane</keyword>
<feature type="domain" description="Potassium channel" evidence="15">
    <location>
        <begin position="320"/>
        <end position="400"/>
    </location>
</feature>
<dbReference type="Gene3D" id="3.40.50.720">
    <property type="entry name" value="NAD(P)-binding Rossmann-like Domain"/>
    <property type="match status" value="2"/>
</dbReference>
<evidence type="ECO:0000313" key="18">
    <source>
        <dbReference type="Proteomes" id="UP000053201"/>
    </source>
</evidence>
<name>A0A0L0HFL3_SPIPD</name>
<evidence type="ECO:0000256" key="5">
    <source>
        <dbReference type="ARBA" id="ARBA00022826"/>
    </source>
</evidence>
<evidence type="ECO:0000256" key="12">
    <source>
        <dbReference type="SAM" id="MobiDB-lite"/>
    </source>
</evidence>
<dbReference type="eggNOG" id="KOG3193">
    <property type="taxonomic scope" value="Eukaryota"/>
</dbReference>
<keyword evidence="18" id="KW-1185">Reference proteome</keyword>
<dbReference type="GeneID" id="27692334"/>
<evidence type="ECO:0000256" key="1">
    <source>
        <dbReference type="ARBA" id="ARBA00004141"/>
    </source>
</evidence>
<feature type="transmembrane region" description="Helical" evidence="13">
    <location>
        <begin position="171"/>
        <end position="191"/>
    </location>
</feature>
<feature type="domain" description="RCK N-terminal" evidence="16">
    <location>
        <begin position="805"/>
        <end position="921"/>
    </location>
</feature>
<evidence type="ECO:0008006" key="19">
    <source>
        <dbReference type="Google" id="ProtNLM"/>
    </source>
</evidence>
<proteinExistence type="predicted"/>
<gene>
    <name evidence="17" type="ORF">SPPG_09209</name>
</gene>
<dbReference type="SUPFAM" id="SSF81324">
    <property type="entry name" value="Voltage-gated potassium channels"/>
    <property type="match status" value="1"/>
</dbReference>
<sequence length="1109" mass="125919">MPAHVSLEDLQQQPHRRDAENSSPTHVLTIAERDNVPHASEFRPAGEHIGHIHHRDNDSREDLENRRNLDVHELGLTRRHGGRRDIIDTLDENAQEVKTLHKSPLVKWRRRYLGVIETSYDDIRESYRIQRTQERENPHRPHFLLEGLFSLFIAKESHEYLIRFLQTNDRLVLFILLDLVVDVCFCIMYLVELQWNLGSSSEISHLKPAWLYVARPPAIFYTCFAFSVYILASLFTKILFADSKRQALLNYRTALDLILCVPFVVLANVPDNGKLIYIPYFFRAIIVISRVKSVLRLHGTWPVLNVDTYTDRLIVLISTIMVLLYVALCAFQYCENRFAPNEESRNISLMQALYFIVITTSTVGYGDISPTSIPGQIVVLVLIMLAISILPGLIARTVETFKLRSAGGGTYQRGSHPFVVIVGLFDNALKVMDVLNAFLHRDPAQQMKIVFLARTPPSLAVKAVLSQSPFQHRVSYLQGSALDVEDMKRVQIQYASAAFIIADRSASDPSVEDDHNTLRAWAFDDYAPLTPLYVYNLLPETESFQEHTTNAAVCVEDLKQMLLGYSCLYRGASSLLLNLLQQTAPMSQYDEPWKAQYGDGCGNEYYSTAVNSAFVGKRFTDVSWYIFHQYQVILFAVKVVIKSRGDYHLMLNPGSSYLLGQFDQCLYIAQRQEDVSAIETLTPSQYERSLRNLQSRASEFRMQPGIVRRGTFTATRVQDCSTAAGFPMIGNGQLRIGTPHPPFSDIKGIVSIQFFFLLSCPPSAFYIISRNMMPMSIFVPVGICLLLRNPMTSPDECLIEDASTMRKHLLVCSNDYALFRLMCTLRSAHLTEDEFKTVLLLCPHLPSREQFRALSEFPDLHIMIGDPRRKADLQRAGIVGAEKVLIVSMHRKNQDADQSQDETFADSAAIMVSHMIHNLFRRTGHRKFVVVELLKRGHIKFLPPTAKRASKKKHRLKDAQRKSVAYQSDAGVDSYLYAPIYASGRVVAASMLDAILFETFYNSAVLDVFRLLCGVRYKHDVDMDKLLGVDPSYLCCVPVPSEYEHQPFSVLYREFALNQGVIPIALLRDTDDPKLGNRLPFVFTNPLPSIILKSSDLVYVLTPVSKKKI</sequence>
<keyword evidence="2" id="KW-0813">Transport</keyword>
<evidence type="ECO:0000256" key="6">
    <source>
        <dbReference type="ARBA" id="ARBA00022958"/>
    </source>
</evidence>
<evidence type="ECO:0000259" key="14">
    <source>
        <dbReference type="Pfam" id="PF03493"/>
    </source>
</evidence>